<keyword evidence="8" id="KW-0238">DNA-binding</keyword>
<evidence type="ECO:0000256" key="3">
    <source>
        <dbReference type="ARBA" id="ARBA00022763"/>
    </source>
</evidence>
<dbReference type="PANTHER" id="PTHR30591:SF1">
    <property type="entry name" value="RECBCD ENZYME SUBUNIT RECC"/>
    <property type="match status" value="1"/>
</dbReference>
<organism evidence="11 12">
    <name type="scientific">Candidatus Tanganyikabacteria bacterium</name>
    <dbReference type="NCBI Taxonomy" id="2961651"/>
    <lineage>
        <taxon>Bacteria</taxon>
        <taxon>Bacillati</taxon>
        <taxon>Candidatus Sericytochromatia</taxon>
        <taxon>Candidatus Tanganyikabacteria</taxon>
    </lineage>
</organism>
<comment type="caution">
    <text evidence="11">The sequence shown here is derived from an EMBL/GenBank/DDBJ whole genome shotgun (WGS) entry which is preliminary data.</text>
</comment>
<evidence type="ECO:0000256" key="1">
    <source>
        <dbReference type="ARBA" id="ARBA00022722"/>
    </source>
</evidence>
<dbReference type="GO" id="GO:0006281">
    <property type="term" value="P:DNA repair"/>
    <property type="evidence" value="ECO:0007669"/>
    <property type="project" value="UniProtKB-KW"/>
</dbReference>
<evidence type="ECO:0000256" key="8">
    <source>
        <dbReference type="ARBA" id="ARBA00023125"/>
    </source>
</evidence>
<keyword evidence="4" id="KW-0378">Hydrolase</keyword>
<evidence type="ECO:0000313" key="12">
    <source>
        <dbReference type="Proteomes" id="UP000703893"/>
    </source>
</evidence>
<dbReference type="GO" id="GO:0005524">
    <property type="term" value="F:ATP binding"/>
    <property type="evidence" value="ECO:0007669"/>
    <property type="project" value="UniProtKB-KW"/>
</dbReference>
<evidence type="ECO:0000256" key="7">
    <source>
        <dbReference type="ARBA" id="ARBA00022840"/>
    </source>
</evidence>
<dbReference type="InterPro" id="IPR049035">
    <property type="entry name" value="ADDB_N"/>
</dbReference>
<dbReference type="GO" id="GO:0006310">
    <property type="term" value="P:DNA recombination"/>
    <property type="evidence" value="ECO:0007669"/>
    <property type="project" value="TreeGrafter"/>
</dbReference>
<dbReference type="GO" id="GO:0004527">
    <property type="term" value="F:exonuclease activity"/>
    <property type="evidence" value="ECO:0007669"/>
    <property type="project" value="UniProtKB-KW"/>
</dbReference>
<keyword evidence="6" id="KW-0269">Exonuclease</keyword>
<evidence type="ECO:0000256" key="9">
    <source>
        <dbReference type="ARBA" id="ARBA00023204"/>
    </source>
</evidence>
<keyword evidence="2" id="KW-0547">Nucleotide-binding</keyword>
<dbReference type="GO" id="GO:0003677">
    <property type="term" value="F:DNA binding"/>
    <property type="evidence" value="ECO:0007669"/>
    <property type="project" value="UniProtKB-KW"/>
</dbReference>
<feature type="non-terminal residue" evidence="11">
    <location>
        <position position="279"/>
    </location>
</feature>
<keyword evidence="3" id="KW-0227">DNA damage</keyword>
<proteinExistence type="predicted"/>
<name>A0A937X3B7_9BACT</name>
<keyword evidence="9" id="KW-0234">DNA repair</keyword>
<dbReference type="SUPFAM" id="SSF52540">
    <property type="entry name" value="P-loop containing nucleoside triphosphate hydrolases"/>
    <property type="match status" value="1"/>
</dbReference>
<evidence type="ECO:0000256" key="5">
    <source>
        <dbReference type="ARBA" id="ARBA00022806"/>
    </source>
</evidence>
<feature type="domain" description="ATP-dependent helicase/deoxyribonuclease subunit B N-terminal" evidence="10">
    <location>
        <begin position="7"/>
        <end position="267"/>
    </location>
</feature>
<keyword evidence="7" id="KW-0067">ATP-binding</keyword>
<evidence type="ECO:0000259" key="10">
    <source>
        <dbReference type="Pfam" id="PF21445"/>
    </source>
</evidence>
<evidence type="ECO:0000256" key="4">
    <source>
        <dbReference type="ARBA" id="ARBA00022801"/>
    </source>
</evidence>
<dbReference type="GO" id="GO:0004386">
    <property type="term" value="F:helicase activity"/>
    <property type="evidence" value="ECO:0007669"/>
    <property type="project" value="UniProtKB-KW"/>
</dbReference>
<keyword evidence="1" id="KW-0540">Nuclease</keyword>
<keyword evidence="5 11" id="KW-0347">Helicase</keyword>
<dbReference type="Proteomes" id="UP000703893">
    <property type="component" value="Unassembled WGS sequence"/>
</dbReference>
<evidence type="ECO:0000256" key="6">
    <source>
        <dbReference type="ARBA" id="ARBA00022839"/>
    </source>
</evidence>
<sequence>MPLTLRYGSAGSGKTRACLEEVARELRRPAAANPLILVVPEQASHQTERACLARLGASWRVQVLSFRRLAWRVFQEAGGASRPPITDLGRKLVLRAILQRRAGELGYFGRLADRPGVLDQLSGSLRECRAYEVSAENLLAVADTLGGSRGILGQKLADLATIMGDLARHLEGRYTDPDQSLSLMADRLAAARVCRRAQVWVDGFSGFTPQEYRVLGALLRVADRVTVTLTLDPGRAGAAEGLFTPTLETRERLVQLALDAGAAVEEKGTRAGSVSVSES</sequence>
<dbReference type="Gene3D" id="3.40.50.300">
    <property type="entry name" value="P-loop containing nucleotide triphosphate hydrolases"/>
    <property type="match status" value="2"/>
</dbReference>
<evidence type="ECO:0000313" key="11">
    <source>
        <dbReference type="EMBL" id="MBM3274027.1"/>
    </source>
</evidence>
<dbReference type="InterPro" id="IPR027417">
    <property type="entry name" value="P-loop_NTPase"/>
</dbReference>
<dbReference type="PANTHER" id="PTHR30591">
    <property type="entry name" value="RECBCD ENZYME SUBUNIT RECC"/>
    <property type="match status" value="1"/>
</dbReference>
<dbReference type="EMBL" id="VGJX01000103">
    <property type="protein sequence ID" value="MBM3274027.1"/>
    <property type="molecule type" value="Genomic_DNA"/>
</dbReference>
<protein>
    <submittedName>
        <fullName evidence="11">Helicase-exonuclease AddAB subunit AddB</fullName>
    </submittedName>
</protein>
<evidence type="ECO:0000256" key="2">
    <source>
        <dbReference type="ARBA" id="ARBA00022741"/>
    </source>
</evidence>
<accession>A0A937X3B7</accession>
<gene>
    <name evidence="11" type="ORF">FJZ00_02655</name>
</gene>
<dbReference type="AlphaFoldDB" id="A0A937X3B7"/>
<dbReference type="Pfam" id="PF21445">
    <property type="entry name" value="ADDB_N"/>
    <property type="match status" value="1"/>
</dbReference>
<reference evidence="11 12" key="1">
    <citation type="submission" date="2019-03" db="EMBL/GenBank/DDBJ databases">
        <title>Lake Tanganyika Metagenome-Assembled Genomes (MAGs).</title>
        <authorList>
            <person name="Tran P."/>
        </authorList>
    </citation>
    <scope>NUCLEOTIDE SEQUENCE [LARGE SCALE GENOMIC DNA]</scope>
    <source>
        <strain evidence="11">K_DeepCast_65m_m2_236</strain>
    </source>
</reference>